<organism evidence="2 3">
    <name type="scientific">Acropora cervicornis</name>
    <name type="common">Staghorn coral</name>
    <dbReference type="NCBI Taxonomy" id="6130"/>
    <lineage>
        <taxon>Eukaryota</taxon>
        <taxon>Metazoa</taxon>
        <taxon>Cnidaria</taxon>
        <taxon>Anthozoa</taxon>
        <taxon>Hexacorallia</taxon>
        <taxon>Scleractinia</taxon>
        <taxon>Astrocoeniina</taxon>
        <taxon>Acroporidae</taxon>
        <taxon>Acropora</taxon>
    </lineage>
</organism>
<feature type="transmembrane region" description="Helical" evidence="1">
    <location>
        <begin position="177"/>
        <end position="199"/>
    </location>
</feature>
<keyword evidence="1" id="KW-0812">Transmembrane</keyword>
<keyword evidence="3" id="KW-1185">Reference proteome</keyword>
<feature type="non-terminal residue" evidence="2">
    <location>
        <position position="243"/>
    </location>
</feature>
<sequence>CSGGSLDCFFPFLCDIRLVIRILELLRLIPSMLSQSSCSVDSHCSVNESCCSAVCRYGSNCLGKYCSKTSDCSGYEACCSGKCRYGYDCSGQSCFKKSDCSAYQACCSGKCRSGYGCSGQSCSKKSDCSTYEACCSSKCRSGSDCSGDFCRSSNDCSVGQNCCSNTCSNYGCDDPTAAIAIAVVSTIVGLSLVFMLIYCCNRPGRLGRSDSVEMGGQVATTVTATTQSAIHAPPQAHQQDFSY</sequence>
<protein>
    <submittedName>
        <fullName evidence="2">Tenascin-X</fullName>
    </submittedName>
</protein>
<keyword evidence="1" id="KW-1133">Transmembrane helix</keyword>
<proteinExistence type="predicted"/>
<name>A0AAD9Q290_ACRCE</name>
<gene>
    <name evidence="2" type="ORF">P5673_025285</name>
</gene>
<dbReference type="AlphaFoldDB" id="A0AAD9Q290"/>
<keyword evidence="1" id="KW-0472">Membrane</keyword>
<accession>A0AAD9Q290</accession>
<comment type="caution">
    <text evidence="2">The sequence shown here is derived from an EMBL/GenBank/DDBJ whole genome shotgun (WGS) entry which is preliminary data.</text>
</comment>
<evidence type="ECO:0000256" key="1">
    <source>
        <dbReference type="SAM" id="Phobius"/>
    </source>
</evidence>
<reference evidence="2" key="1">
    <citation type="journal article" date="2023" name="G3 (Bethesda)">
        <title>Whole genome assembly and annotation of the endangered Caribbean coral Acropora cervicornis.</title>
        <authorList>
            <person name="Selwyn J.D."/>
            <person name="Vollmer S.V."/>
        </authorList>
    </citation>
    <scope>NUCLEOTIDE SEQUENCE</scope>
    <source>
        <strain evidence="2">K2</strain>
    </source>
</reference>
<reference evidence="2" key="2">
    <citation type="journal article" date="2023" name="Science">
        <title>Genomic signatures of disease resistance in endangered staghorn corals.</title>
        <authorList>
            <person name="Vollmer S.V."/>
            <person name="Selwyn J.D."/>
            <person name="Despard B.A."/>
            <person name="Roesel C.L."/>
        </authorList>
    </citation>
    <scope>NUCLEOTIDE SEQUENCE</scope>
    <source>
        <strain evidence="2">K2</strain>
    </source>
</reference>
<evidence type="ECO:0000313" key="3">
    <source>
        <dbReference type="Proteomes" id="UP001249851"/>
    </source>
</evidence>
<dbReference type="EMBL" id="JARQWQ010000078">
    <property type="protein sequence ID" value="KAK2553318.1"/>
    <property type="molecule type" value="Genomic_DNA"/>
</dbReference>
<dbReference type="Proteomes" id="UP001249851">
    <property type="component" value="Unassembled WGS sequence"/>
</dbReference>
<evidence type="ECO:0000313" key="2">
    <source>
        <dbReference type="EMBL" id="KAK2553318.1"/>
    </source>
</evidence>